<evidence type="ECO:0000313" key="2">
    <source>
        <dbReference type="EMBL" id="PMS23905.1"/>
    </source>
</evidence>
<dbReference type="InterPro" id="IPR047691">
    <property type="entry name" value="PelF-like"/>
</dbReference>
<protein>
    <submittedName>
        <fullName evidence="2">Glycosyl transferase family 1</fullName>
    </submittedName>
</protein>
<dbReference type="Pfam" id="PF11997">
    <property type="entry name" value="DUF3492"/>
    <property type="match status" value="1"/>
</dbReference>
<comment type="caution">
    <text evidence="2">The sequence shown here is derived from an EMBL/GenBank/DDBJ whole genome shotgun (WGS) entry which is preliminary data.</text>
</comment>
<keyword evidence="3" id="KW-1185">Reference proteome</keyword>
<proteinExistence type="predicted"/>
<dbReference type="RefSeq" id="WP_102643611.1">
    <property type="nucleotide sequence ID" value="NZ_PNYA01000001.1"/>
</dbReference>
<dbReference type="Pfam" id="PF13692">
    <property type="entry name" value="Glyco_trans_1_4"/>
    <property type="match status" value="1"/>
</dbReference>
<keyword evidence="2" id="KW-0808">Transferase</keyword>
<dbReference type="SUPFAM" id="SSF53756">
    <property type="entry name" value="UDP-Glycosyltransferase/glycogen phosphorylase"/>
    <property type="match status" value="1"/>
</dbReference>
<dbReference type="EMBL" id="PNYA01000001">
    <property type="protein sequence ID" value="PMS23905.1"/>
    <property type="molecule type" value="Genomic_DNA"/>
</dbReference>
<gene>
    <name evidence="2" type="ORF">C0Z18_01760</name>
</gene>
<name>A0A2N7W3C9_9BURK</name>
<sequence>MNSPLNRRAADVDVCLLLEGTFPYVRGGVSSWVNEMIRAYPDTRFGIVFIGSRQEDYAGAAYALPENVVHFEAHYLYESAPADARPPREVAGDAAAFARSAQFHQALRDARSHAEIGTMMAELLPLLGADGALSEAQFLHSREAWRFIEEQYTEHCTDPSFTDYFWTVRIMHKPLWQLARVAAGTPPARVYHTVSTGYAGYLGALMHYRTGRPLIVSEHGIYTKERKIDLLQSRWIRDNRGLFERDASNVSYFRELWVRFFEALGALAYGAAHEIIALYEGNRLRQVADGARPELTRTIPNGIDVDALRPLLAQRQPDRPRRVVALIGRVVPIKDIKTFIRAIFIATRTMPEIEGWIVGPEEEDRAYAHECRALVQSLGLDANLRFLGFQRIADVLPKIDLVALSSISEALPLVVLEGFAAGVPAITTDVGACRELIEGFTPEDRALGAAGAVVPIANPSAFSQAALTLLASDTLWQAAQRAGLERVQRYYAKYQMTDRYREIYERAAALPDTRPAADASHTPRCPFHPAPAGAAPRRLWFRSR</sequence>
<accession>A0A2N7W3C9</accession>
<dbReference type="InterPro" id="IPR022622">
    <property type="entry name" value="DUF3492"/>
</dbReference>
<dbReference type="GO" id="GO:0016740">
    <property type="term" value="F:transferase activity"/>
    <property type="evidence" value="ECO:0007669"/>
    <property type="project" value="UniProtKB-KW"/>
</dbReference>
<dbReference type="Proteomes" id="UP000235616">
    <property type="component" value="Unassembled WGS sequence"/>
</dbReference>
<dbReference type="NCBIfam" id="NF038011">
    <property type="entry name" value="PelF"/>
    <property type="match status" value="1"/>
</dbReference>
<dbReference type="CDD" id="cd03813">
    <property type="entry name" value="GT4-like"/>
    <property type="match status" value="1"/>
</dbReference>
<organism evidence="2 3">
    <name type="scientific">Trinickia dabaoshanensis</name>
    <dbReference type="NCBI Taxonomy" id="564714"/>
    <lineage>
        <taxon>Bacteria</taxon>
        <taxon>Pseudomonadati</taxon>
        <taxon>Pseudomonadota</taxon>
        <taxon>Betaproteobacteria</taxon>
        <taxon>Burkholderiales</taxon>
        <taxon>Burkholderiaceae</taxon>
        <taxon>Trinickia</taxon>
    </lineage>
</organism>
<evidence type="ECO:0000313" key="3">
    <source>
        <dbReference type="Proteomes" id="UP000235616"/>
    </source>
</evidence>
<dbReference type="PANTHER" id="PTHR12526">
    <property type="entry name" value="GLYCOSYLTRANSFERASE"/>
    <property type="match status" value="1"/>
</dbReference>
<feature type="domain" description="DUF3492" evidence="1">
    <location>
        <begin position="13"/>
        <end position="294"/>
    </location>
</feature>
<dbReference type="PANTHER" id="PTHR12526:SF608">
    <property type="entry name" value="PELF"/>
    <property type="match status" value="1"/>
</dbReference>
<dbReference type="AlphaFoldDB" id="A0A2N7W3C9"/>
<dbReference type="Gene3D" id="3.40.50.2000">
    <property type="entry name" value="Glycogen Phosphorylase B"/>
    <property type="match status" value="2"/>
</dbReference>
<evidence type="ECO:0000259" key="1">
    <source>
        <dbReference type="Pfam" id="PF11997"/>
    </source>
</evidence>
<dbReference type="OrthoDB" id="9772485at2"/>
<reference evidence="2 3" key="1">
    <citation type="submission" date="2018-01" db="EMBL/GenBank/DDBJ databases">
        <title>Whole genome analyses suggest that Burkholderia sensu lato contains two further novel genera in the rhizoxinica-symbiotica group Mycetohabitans gen. nov., and Trinickia gen. nov.: implications for the evolution of diazotrophy and nodulation in the Burkholderiaceae.</title>
        <authorList>
            <person name="Estrada-de los Santos P."/>
            <person name="Palmer M."/>
            <person name="Chavez-Ramirez B."/>
            <person name="Beukes C."/>
            <person name="Steenkamp E.T."/>
            <person name="Hirsch A.M."/>
            <person name="Manyaka P."/>
            <person name="Maluk M."/>
            <person name="Lafos M."/>
            <person name="Crook M."/>
            <person name="Gross E."/>
            <person name="Simon M.F."/>
            <person name="Bueno dos Reis Junior F."/>
            <person name="Poole P.S."/>
            <person name="Venter S.N."/>
            <person name="James E.K."/>
        </authorList>
    </citation>
    <scope>NUCLEOTIDE SEQUENCE [LARGE SCALE GENOMIC DNA]</scope>
    <source>
        <strain evidence="2 3">GIMN1.004</strain>
    </source>
</reference>